<name>A0AAP0CKZ3_9ASTR</name>
<gene>
    <name evidence="3" type="ORF">SSX86_027027</name>
</gene>
<dbReference type="AlphaFoldDB" id="A0AAP0CKZ3"/>
<evidence type="ECO:0008006" key="5">
    <source>
        <dbReference type="Google" id="ProtNLM"/>
    </source>
</evidence>
<sequence>MASTYPTNGANTQKNGVPPGKPMSLGTQMLDKGAQMLQSLKPIKQMSQHVCTFAIYAQDMSRQIETHHFVTRINQDFLQCAVYDSDDSSGRLIGVEYIVSDRIFNTLPSHEQKLWHSHAYEIQSGLLVQPRVPEAVAKPELENLANTYGKFWCTWQTDRGDKLPIGAPSLMMSPQEDLRCMVKPELVKKRDDKYNISTAAIKGSRSDIMGPGKLNEMADYWRGHNKCLAVEVERTEMKKLTVFP</sequence>
<reference evidence="3 4" key="1">
    <citation type="submission" date="2024-04" db="EMBL/GenBank/DDBJ databases">
        <title>The reference genome of an endangered Asteraceae, Deinandra increscens subsp. villosa, native to the Central Coast of California.</title>
        <authorList>
            <person name="Guilliams M."/>
            <person name="Hasenstab-Lehman K."/>
            <person name="Meyer R."/>
            <person name="Mcevoy S."/>
        </authorList>
    </citation>
    <scope>NUCLEOTIDE SEQUENCE [LARGE SCALE GENOMIC DNA]</scope>
    <source>
        <tissue evidence="3">Leaf</tissue>
    </source>
</reference>
<keyword evidence="4" id="KW-1185">Reference proteome</keyword>
<feature type="compositionally biased region" description="Polar residues" evidence="2">
    <location>
        <begin position="1"/>
        <end position="15"/>
    </location>
</feature>
<evidence type="ECO:0000256" key="1">
    <source>
        <dbReference type="ARBA" id="ARBA00009740"/>
    </source>
</evidence>
<dbReference type="EMBL" id="JBCNJP010000025">
    <property type="protein sequence ID" value="KAK9055940.1"/>
    <property type="molecule type" value="Genomic_DNA"/>
</dbReference>
<comment type="similarity">
    <text evidence="1">Belongs to the OBAP family.</text>
</comment>
<dbReference type="Pfam" id="PF06884">
    <property type="entry name" value="DUF1264"/>
    <property type="match status" value="1"/>
</dbReference>
<dbReference type="Proteomes" id="UP001408789">
    <property type="component" value="Unassembled WGS sequence"/>
</dbReference>
<feature type="region of interest" description="Disordered" evidence="2">
    <location>
        <begin position="1"/>
        <end position="24"/>
    </location>
</feature>
<comment type="caution">
    <text evidence="3">The sequence shown here is derived from an EMBL/GenBank/DDBJ whole genome shotgun (WGS) entry which is preliminary data.</text>
</comment>
<evidence type="ECO:0000313" key="3">
    <source>
        <dbReference type="EMBL" id="KAK9055940.1"/>
    </source>
</evidence>
<evidence type="ECO:0000313" key="4">
    <source>
        <dbReference type="Proteomes" id="UP001408789"/>
    </source>
</evidence>
<dbReference type="PANTHER" id="PTHR31360:SF16">
    <property type="entry name" value="OIL BODY-ASSOCIATED PROTEIN"/>
    <property type="match status" value="1"/>
</dbReference>
<protein>
    <recommendedName>
        <fullName evidence="5">Oil body-associated protein 2B</fullName>
    </recommendedName>
</protein>
<proteinExistence type="inferred from homology"/>
<evidence type="ECO:0000256" key="2">
    <source>
        <dbReference type="SAM" id="MobiDB-lite"/>
    </source>
</evidence>
<dbReference type="PANTHER" id="PTHR31360">
    <property type="match status" value="1"/>
</dbReference>
<dbReference type="InterPro" id="IPR010686">
    <property type="entry name" value="OBAP-like"/>
</dbReference>
<accession>A0AAP0CKZ3</accession>
<organism evidence="3 4">
    <name type="scientific">Deinandra increscens subsp. villosa</name>
    <dbReference type="NCBI Taxonomy" id="3103831"/>
    <lineage>
        <taxon>Eukaryota</taxon>
        <taxon>Viridiplantae</taxon>
        <taxon>Streptophyta</taxon>
        <taxon>Embryophyta</taxon>
        <taxon>Tracheophyta</taxon>
        <taxon>Spermatophyta</taxon>
        <taxon>Magnoliopsida</taxon>
        <taxon>eudicotyledons</taxon>
        <taxon>Gunneridae</taxon>
        <taxon>Pentapetalae</taxon>
        <taxon>asterids</taxon>
        <taxon>campanulids</taxon>
        <taxon>Asterales</taxon>
        <taxon>Asteraceae</taxon>
        <taxon>Asteroideae</taxon>
        <taxon>Heliantheae alliance</taxon>
        <taxon>Madieae</taxon>
        <taxon>Madiinae</taxon>
        <taxon>Deinandra</taxon>
    </lineage>
</organism>